<keyword evidence="2" id="KW-1185">Reference proteome</keyword>
<evidence type="ECO:0000313" key="2">
    <source>
        <dbReference type="Proteomes" id="UP000799118"/>
    </source>
</evidence>
<dbReference type="Proteomes" id="UP000799118">
    <property type="component" value="Unassembled WGS sequence"/>
</dbReference>
<reference evidence="1" key="1">
    <citation type="journal article" date="2019" name="Environ. Microbiol.">
        <title>Fungal ecological strategies reflected in gene transcription - a case study of two litter decomposers.</title>
        <authorList>
            <person name="Barbi F."/>
            <person name="Kohler A."/>
            <person name="Barry K."/>
            <person name="Baskaran P."/>
            <person name="Daum C."/>
            <person name="Fauchery L."/>
            <person name="Ihrmark K."/>
            <person name="Kuo A."/>
            <person name="LaButti K."/>
            <person name="Lipzen A."/>
            <person name="Morin E."/>
            <person name="Grigoriev I.V."/>
            <person name="Henrissat B."/>
            <person name="Lindahl B."/>
            <person name="Martin F."/>
        </authorList>
    </citation>
    <scope>NUCLEOTIDE SEQUENCE</scope>
    <source>
        <strain evidence="1">JB14</strain>
    </source>
</reference>
<dbReference type="Gene3D" id="3.80.10.10">
    <property type="entry name" value="Ribonuclease Inhibitor"/>
    <property type="match status" value="1"/>
</dbReference>
<sequence>MVSAQLYLDRSANSPLIIDLETQGEVRINSALDLVLDHASRWQTFSYTGDYVLSRCIGNERKKEVFPILEDLNLEGYRYNIERSDLACFEHAPRLRAVRTDFFKRSCSELPWTQLTSLDVGVYEAEDIYLLQQCPSLTVLKLRNYQWSTLGPISSASLESFTFVCPKERREEHLLENVFCCFTFPSLAKLVIYSEDSSTTNLIWPLDAFSAFISRSSCALTTLSLSSVVISDVNLIAALRLVPSLTNLFLDGLEDPEGRSPLTSHFISSMQGSSPTHLVPKLCSLSIKFKGTSFDDVAFINMVSSRWTPDRTHAAAIGIDCLRSLVLHFLDREVDEDVYRPLWHLDEMGMRVVITSKK</sequence>
<dbReference type="EMBL" id="ML769620">
    <property type="protein sequence ID" value="KAE9391537.1"/>
    <property type="molecule type" value="Genomic_DNA"/>
</dbReference>
<accession>A0A6A4H2Y4</accession>
<proteinExistence type="predicted"/>
<organism evidence="1 2">
    <name type="scientific">Gymnopus androsaceus JB14</name>
    <dbReference type="NCBI Taxonomy" id="1447944"/>
    <lineage>
        <taxon>Eukaryota</taxon>
        <taxon>Fungi</taxon>
        <taxon>Dikarya</taxon>
        <taxon>Basidiomycota</taxon>
        <taxon>Agaricomycotina</taxon>
        <taxon>Agaricomycetes</taxon>
        <taxon>Agaricomycetidae</taxon>
        <taxon>Agaricales</taxon>
        <taxon>Marasmiineae</taxon>
        <taxon>Omphalotaceae</taxon>
        <taxon>Gymnopus</taxon>
    </lineage>
</organism>
<protein>
    <recommendedName>
        <fullName evidence="3">F-box domain-containing protein</fullName>
    </recommendedName>
</protein>
<dbReference type="OrthoDB" id="3069700at2759"/>
<evidence type="ECO:0000313" key="1">
    <source>
        <dbReference type="EMBL" id="KAE9391537.1"/>
    </source>
</evidence>
<dbReference type="SUPFAM" id="SSF52047">
    <property type="entry name" value="RNI-like"/>
    <property type="match status" value="1"/>
</dbReference>
<evidence type="ECO:0008006" key="3">
    <source>
        <dbReference type="Google" id="ProtNLM"/>
    </source>
</evidence>
<name>A0A6A4H2Y4_9AGAR</name>
<dbReference type="AlphaFoldDB" id="A0A6A4H2Y4"/>
<dbReference type="InterPro" id="IPR032675">
    <property type="entry name" value="LRR_dom_sf"/>
</dbReference>
<gene>
    <name evidence="1" type="ORF">BT96DRAFT_1001197</name>
</gene>